<evidence type="ECO:0000313" key="2">
    <source>
        <dbReference type="EMBL" id="RQO90176.1"/>
    </source>
</evidence>
<accession>A0A3N7EWQ7</accession>
<protein>
    <submittedName>
        <fullName evidence="2">Uncharacterized protein</fullName>
    </submittedName>
</protein>
<feature type="transmembrane region" description="Helical" evidence="1">
    <location>
        <begin position="74"/>
        <end position="97"/>
    </location>
</feature>
<dbReference type="EMBL" id="CM009294">
    <property type="protein sequence ID" value="RQO90176.1"/>
    <property type="molecule type" value="Genomic_DNA"/>
</dbReference>
<dbReference type="InParanoid" id="A0A3N7EWQ7"/>
<evidence type="ECO:0000256" key="1">
    <source>
        <dbReference type="SAM" id="Phobius"/>
    </source>
</evidence>
<dbReference type="AlphaFoldDB" id="A0A3N7EWQ7"/>
<keyword evidence="1" id="KW-1133">Transmembrane helix</keyword>
<keyword evidence="1" id="KW-0812">Transmembrane</keyword>
<proteinExistence type="predicted"/>
<name>A0A3N7EWQ7_POPTR</name>
<keyword evidence="3" id="KW-1185">Reference proteome</keyword>
<sequence>MVWFLLVTIKQHKGRVWVGKLLIQDKIIIWKGCLILLRYYFPVFLILILFLVFIDNNKESIDVKIENDELFHRYLVCGAMNFGVGFMSTCSLIDSVICIKSFSLKPQCYSTANNQVVDRVEREGACNGVINCMKGWRLFVHRTLKYNN</sequence>
<dbReference type="Proteomes" id="UP000006729">
    <property type="component" value="Chromosome 5"/>
</dbReference>
<feature type="transmembrane region" description="Helical" evidence="1">
    <location>
        <begin position="27"/>
        <end position="53"/>
    </location>
</feature>
<organism evidence="2 3">
    <name type="scientific">Populus trichocarpa</name>
    <name type="common">Western balsam poplar</name>
    <name type="synonym">Populus balsamifera subsp. trichocarpa</name>
    <dbReference type="NCBI Taxonomy" id="3694"/>
    <lineage>
        <taxon>Eukaryota</taxon>
        <taxon>Viridiplantae</taxon>
        <taxon>Streptophyta</taxon>
        <taxon>Embryophyta</taxon>
        <taxon>Tracheophyta</taxon>
        <taxon>Spermatophyta</taxon>
        <taxon>Magnoliopsida</taxon>
        <taxon>eudicotyledons</taxon>
        <taxon>Gunneridae</taxon>
        <taxon>Pentapetalae</taxon>
        <taxon>rosids</taxon>
        <taxon>fabids</taxon>
        <taxon>Malpighiales</taxon>
        <taxon>Salicaceae</taxon>
        <taxon>Saliceae</taxon>
        <taxon>Populus</taxon>
    </lineage>
</organism>
<keyword evidence="1" id="KW-0472">Membrane</keyword>
<gene>
    <name evidence="2" type="ORF">POPTR_005G070000</name>
</gene>
<evidence type="ECO:0000313" key="3">
    <source>
        <dbReference type="Proteomes" id="UP000006729"/>
    </source>
</evidence>
<reference evidence="2 3" key="1">
    <citation type="journal article" date="2006" name="Science">
        <title>The genome of black cottonwood, Populus trichocarpa (Torr. &amp; Gray).</title>
        <authorList>
            <person name="Tuskan G.A."/>
            <person name="Difazio S."/>
            <person name="Jansson S."/>
            <person name="Bohlmann J."/>
            <person name="Grigoriev I."/>
            <person name="Hellsten U."/>
            <person name="Putnam N."/>
            <person name="Ralph S."/>
            <person name="Rombauts S."/>
            <person name="Salamov A."/>
            <person name="Schein J."/>
            <person name="Sterck L."/>
            <person name="Aerts A."/>
            <person name="Bhalerao R.R."/>
            <person name="Bhalerao R.P."/>
            <person name="Blaudez D."/>
            <person name="Boerjan W."/>
            <person name="Brun A."/>
            <person name="Brunner A."/>
            <person name="Busov V."/>
            <person name="Campbell M."/>
            <person name="Carlson J."/>
            <person name="Chalot M."/>
            <person name="Chapman J."/>
            <person name="Chen G.L."/>
            <person name="Cooper D."/>
            <person name="Coutinho P.M."/>
            <person name="Couturier J."/>
            <person name="Covert S."/>
            <person name="Cronk Q."/>
            <person name="Cunningham R."/>
            <person name="Davis J."/>
            <person name="Degroeve S."/>
            <person name="Dejardin A."/>
            <person name="Depamphilis C."/>
            <person name="Detter J."/>
            <person name="Dirks B."/>
            <person name="Dubchak I."/>
            <person name="Duplessis S."/>
            <person name="Ehlting J."/>
            <person name="Ellis B."/>
            <person name="Gendler K."/>
            <person name="Goodstein D."/>
            <person name="Gribskov M."/>
            <person name="Grimwood J."/>
            <person name="Groover A."/>
            <person name="Gunter L."/>
            <person name="Hamberger B."/>
            <person name="Heinze B."/>
            <person name="Helariutta Y."/>
            <person name="Henrissat B."/>
            <person name="Holligan D."/>
            <person name="Holt R."/>
            <person name="Huang W."/>
            <person name="Islam-Faridi N."/>
            <person name="Jones S."/>
            <person name="Jones-Rhoades M."/>
            <person name="Jorgensen R."/>
            <person name="Joshi C."/>
            <person name="Kangasjarvi J."/>
            <person name="Karlsson J."/>
            <person name="Kelleher C."/>
            <person name="Kirkpatrick R."/>
            <person name="Kirst M."/>
            <person name="Kohler A."/>
            <person name="Kalluri U."/>
            <person name="Larimer F."/>
            <person name="Leebens-Mack J."/>
            <person name="Leple J.C."/>
            <person name="Locascio P."/>
            <person name="Lou Y."/>
            <person name="Lucas S."/>
            <person name="Martin F."/>
            <person name="Montanini B."/>
            <person name="Napoli C."/>
            <person name="Nelson D.R."/>
            <person name="Nelson C."/>
            <person name="Nieminen K."/>
            <person name="Nilsson O."/>
            <person name="Pereda V."/>
            <person name="Peter G."/>
            <person name="Philippe R."/>
            <person name="Pilate G."/>
            <person name="Poliakov A."/>
            <person name="Razumovskaya J."/>
            <person name="Richardson P."/>
            <person name="Rinaldi C."/>
            <person name="Ritland K."/>
            <person name="Rouze P."/>
            <person name="Ryaboy D."/>
            <person name="Schmutz J."/>
            <person name="Schrader J."/>
            <person name="Segerman B."/>
            <person name="Shin H."/>
            <person name="Siddiqui A."/>
            <person name="Sterky F."/>
            <person name="Terry A."/>
            <person name="Tsai C.J."/>
            <person name="Uberbacher E."/>
            <person name="Unneberg P."/>
            <person name="Vahala J."/>
            <person name="Wall K."/>
            <person name="Wessler S."/>
            <person name="Yang G."/>
            <person name="Yin T."/>
            <person name="Douglas C."/>
            <person name="Marra M."/>
            <person name="Sandberg G."/>
            <person name="Van de Peer Y."/>
            <person name="Rokhsar D."/>
        </authorList>
    </citation>
    <scope>NUCLEOTIDE SEQUENCE [LARGE SCALE GENOMIC DNA]</scope>
    <source>
        <strain evidence="3">cv. Nisqually</strain>
    </source>
</reference>